<evidence type="ECO:0000256" key="1">
    <source>
        <dbReference type="SAM" id="SignalP"/>
    </source>
</evidence>
<feature type="chain" id="PRO_5036410911" evidence="1">
    <location>
        <begin position="22"/>
        <end position="104"/>
    </location>
</feature>
<evidence type="ECO:0000313" key="2">
    <source>
        <dbReference type="EMBL" id="CAF1177217.1"/>
    </source>
</evidence>
<dbReference type="OrthoDB" id="9986364at2759"/>
<dbReference type="Proteomes" id="UP000663889">
    <property type="component" value="Unassembled WGS sequence"/>
</dbReference>
<dbReference type="Proteomes" id="UP000663864">
    <property type="component" value="Unassembled WGS sequence"/>
</dbReference>
<name>A0A814UNA4_9BILA</name>
<evidence type="ECO:0000313" key="4">
    <source>
        <dbReference type="EMBL" id="CAF1291434.1"/>
    </source>
</evidence>
<dbReference type="AlphaFoldDB" id="A0A814UNA4"/>
<keyword evidence="1" id="KW-0732">Signal</keyword>
<comment type="caution">
    <text evidence="2">The sequence shown here is derived from an EMBL/GenBank/DDBJ whole genome shotgun (WGS) entry which is preliminary data.</text>
</comment>
<reference evidence="2" key="1">
    <citation type="submission" date="2021-02" db="EMBL/GenBank/DDBJ databases">
        <authorList>
            <person name="Nowell W R."/>
        </authorList>
    </citation>
    <scope>NUCLEOTIDE SEQUENCE</scope>
</reference>
<feature type="signal peptide" evidence="1">
    <location>
        <begin position="1"/>
        <end position="21"/>
    </location>
</feature>
<dbReference type="Proteomes" id="UP000663882">
    <property type="component" value="Unassembled WGS sequence"/>
</dbReference>
<protein>
    <submittedName>
        <fullName evidence="2">Uncharacterized protein</fullName>
    </submittedName>
</protein>
<evidence type="ECO:0000313" key="3">
    <source>
        <dbReference type="EMBL" id="CAF1225845.1"/>
    </source>
</evidence>
<accession>A0A814UNA4</accession>
<dbReference type="EMBL" id="CAJNOO010001610">
    <property type="protein sequence ID" value="CAF1177217.1"/>
    <property type="molecule type" value="Genomic_DNA"/>
</dbReference>
<sequence length="104" mass="12144">MAKICSYMFFLIFILFKLIQSMPFNDGNHKDIRVDQVHDHINSMPNAIKDSSNDLILYPKRNNYAISSKEETEPETLYVNMNVGSNEVLETKYVNLFIDTKSYK</sequence>
<dbReference type="EMBL" id="CAJNOU010001587">
    <property type="protein sequence ID" value="CAF1225845.1"/>
    <property type="molecule type" value="Genomic_DNA"/>
</dbReference>
<gene>
    <name evidence="2" type="ORF">RFH988_LOCUS23301</name>
    <name evidence="3" type="ORF">SEV965_LOCUS22429</name>
    <name evidence="4" type="ORF">ZHD862_LOCUS27471</name>
</gene>
<proteinExistence type="predicted"/>
<evidence type="ECO:0000313" key="5">
    <source>
        <dbReference type="Proteomes" id="UP000663882"/>
    </source>
</evidence>
<dbReference type="EMBL" id="CAJNOT010002175">
    <property type="protein sequence ID" value="CAF1291434.1"/>
    <property type="molecule type" value="Genomic_DNA"/>
</dbReference>
<organism evidence="2 5">
    <name type="scientific">Rotaria sordida</name>
    <dbReference type="NCBI Taxonomy" id="392033"/>
    <lineage>
        <taxon>Eukaryota</taxon>
        <taxon>Metazoa</taxon>
        <taxon>Spiralia</taxon>
        <taxon>Gnathifera</taxon>
        <taxon>Rotifera</taxon>
        <taxon>Eurotatoria</taxon>
        <taxon>Bdelloidea</taxon>
        <taxon>Philodinida</taxon>
        <taxon>Philodinidae</taxon>
        <taxon>Rotaria</taxon>
    </lineage>
</organism>